<name>U1MNI0_9EURY</name>
<keyword evidence="1" id="KW-0472">Membrane</keyword>
<dbReference type="SUPFAM" id="SSF81324">
    <property type="entry name" value="Voltage-gated potassium channels"/>
    <property type="match status" value="1"/>
</dbReference>
<dbReference type="Pfam" id="PF07885">
    <property type="entry name" value="Ion_trans_2"/>
    <property type="match status" value="1"/>
</dbReference>
<dbReference type="InterPro" id="IPR013099">
    <property type="entry name" value="K_chnl_dom"/>
</dbReference>
<proteinExistence type="predicted"/>
<dbReference type="Proteomes" id="UP000030649">
    <property type="component" value="Unassembled WGS sequence"/>
</dbReference>
<feature type="transmembrane region" description="Helical" evidence="1">
    <location>
        <begin position="702"/>
        <end position="726"/>
    </location>
</feature>
<evidence type="ECO:0000256" key="1">
    <source>
        <dbReference type="SAM" id="Phobius"/>
    </source>
</evidence>
<accession>U1MNI0</accession>
<feature type="transmembrane region" description="Helical" evidence="1">
    <location>
        <begin position="677"/>
        <end position="696"/>
    </location>
</feature>
<evidence type="ECO:0000259" key="2">
    <source>
        <dbReference type="Pfam" id="PF07885"/>
    </source>
</evidence>
<evidence type="ECO:0000313" key="4">
    <source>
        <dbReference type="Proteomes" id="UP000030649"/>
    </source>
</evidence>
<dbReference type="AlphaFoldDB" id="U1MNI0"/>
<dbReference type="EMBL" id="KE356560">
    <property type="protein sequence ID" value="ERG91384.1"/>
    <property type="molecule type" value="Genomic_DNA"/>
</dbReference>
<keyword evidence="1" id="KW-1133">Transmembrane helix</keyword>
<organism evidence="3 4">
    <name type="scientific">Haloquadratum walsbyi J07HQW1</name>
    <dbReference type="NCBI Taxonomy" id="1238424"/>
    <lineage>
        <taxon>Archaea</taxon>
        <taxon>Methanobacteriati</taxon>
        <taxon>Methanobacteriota</taxon>
        <taxon>Stenosarchaea group</taxon>
        <taxon>Halobacteria</taxon>
        <taxon>Halobacteriales</taxon>
        <taxon>Haloferacaceae</taxon>
        <taxon>Haloquadratum</taxon>
    </lineage>
</organism>
<dbReference type="HOGENOM" id="CLU_381585_0_0_2"/>
<dbReference type="InterPro" id="IPR001646">
    <property type="entry name" value="5peptide_repeat"/>
</dbReference>
<protein>
    <submittedName>
        <fullName evidence="3">Ion channel</fullName>
    </submittedName>
</protein>
<dbReference type="STRING" id="1238424.J07HQW1_01418"/>
<reference evidence="3 4" key="1">
    <citation type="journal article" date="2013" name="PLoS ONE">
        <title>Assembly-driven community genomics of a hypersaline microbial ecosystem.</title>
        <authorList>
            <person name="Podell S."/>
            <person name="Ugalde J.A."/>
            <person name="Narasingarao P."/>
            <person name="Banfield J.F."/>
            <person name="Heidelberg K.B."/>
            <person name="Allen E.E."/>
        </authorList>
    </citation>
    <scope>NUCLEOTIDE SEQUENCE [LARGE SCALE GENOMIC DNA]</scope>
    <source>
        <strain evidence="4">J07HQW1</strain>
    </source>
</reference>
<feature type="transmembrane region" description="Helical" evidence="1">
    <location>
        <begin position="623"/>
        <end position="648"/>
    </location>
</feature>
<feature type="domain" description="Potassium channel" evidence="2">
    <location>
        <begin position="662"/>
        <end position="726"/>
    </location>
</feature>
<gene>
    <name evidence="3" type="ORF">J07HQW1_01418</name>
</gene>
<dbReference type="Gene3D" id="1.10.287.70">
    <property type="match status" value="1"/>
</dbReference>
<dbReference type="Pfam" id="PF13576">
    <property type="entry name" value="Pentapeptide_3"/>
    <property type="match status" value="2"/>
</dbReference>
<keyword evidence="1" id="KW-0812">Transmembrane</keyword>
<evidence type="ECO:0000313" key="3">
    <source>
        <dbReference type="EMBL" id="ERG91384.1"/>
    </source>
</evidence>
<sequence>MNCQYTVTPDENQFSSLTATWSCPHESHPEDDRCLFHMTPEERRHHDITPQDVHSTLLSELEAEANDKKEFIGAHIPYLDLDYIDVETDNQYPLDFRHTTIENGISAAHARFEERVDLRNSTVNGLDAPNCEFEDGLLAAEAVFTDVVTLSETVFTGDMVDCVETTFEQSLVCEEITVAVDVSFENAAFNGPVSFDGARFAEQASTVDENIIFNHATFHNIASFRHTSFYHTSFQDVTFHDTAVFEHATANGTIRLDGATFHADADFDELRCEKDISFSDAVFHGEASFRGVSVIGGADVLADDFSLVNTRFTARATFEQGTFGFTNAEGAEFNTCVSFERSTFTDDAAFIDVTFGDTADFDEVIFDGDVTFTDSVFSANAVFRGAEFNGGTNYLASDAVFTDVIFTQTADFSDTDIVSVEFQTTEFRAAVDFTNAEITETLIIETPTFINDPYLDFTDATIEEGTIMQPERGWGYFDFTQATIGDVLLTAANPADRRELLDYFRFCDTTFDTFDFSQHLEYLDRNNWVLHNFAQPETEFTPAVELTPAHVEKTYLKAKSSASEQSNIKAAGEFRVKRQQHARRKFAQIATDSTEPIRTRIKNGLRTAENLFLEFSCGYGLRLYRITTVFILFPLIAAILFAFGGPLFETGAGQTSLSQILGEIVIDTEAQTGTRTFLLNVYFAYITFLTIGYGGIGPLGLGARFLAAILVYLNVILAGLFIYSLIKRSEI</sequence>